<dbReference type="CDD" id="cd01131">
    <property type="entry name" value="PilT"/>
    <property type="match status" value="1"/>
</dbReference>
<feature type="domain" description="Bacterial type II secretion system protein E" evidence="2">
    <location>
        <begin position="81"/>
        <end position="272"/>
    </location>
</feature>
<keyword evidence="4" id="KW-1185">Reference proteome</keyword>
<dbReference type="GO" id="GO:0016887">
    <property type="term" value="F:ATP hydrolysis activity"/>
    <property type="evidence" value="ECO:0007669"/>
    <property type="project" value="InterPro"/>
</dbReference>
<dbReference type="NCBIfam" id="TIGR01420">
    <property type="entry name" value="pilT_fam"/>
    <property type="match status" value="1"/>
</dbReference>
<dbReference type="Gene3D" id="3.30.450.90">
    <property type="match status" value="1"/>
</dbReference>
<dbReference type="SUPFAM" id="SSF52540">
    <property type="entry name" value="P-loop containing nucleoside triphosphate hydrolases"/>
    <property type="match status" value="1"/>
</dbReference>
<accession>A0A330LT26</accession>
<proteinExistence type="inferred from homology"/>
<dbReference type="PANTHER" id="PTHR30486">
    <property type="entry name" value="TWITCHING MOTILITY PROTEIN PILT"/>
    <property type="match status" value="1"/>
</dbReference>
<reference evidence="4" key="1">
    <citation type="submission" date="2018-05" db="EMBL/GenBank/DDBJ databases">
        <authorList>
            <person name="Cea G.-C."/>
            <person name="William W."/>
        </authorList>
    </citation>
    <scope>NUCLEOTIDE SEQUENCE [LARGE SCALE GENOMIC DNA]</scope>
    <source>
        <strain evidence="4">DB21MT 5</strain>
    </source>
</reference>
<comment type="similarity">
    <text evidence="1">Belongs to the GSP E family.</text>
</comment>
<dbReference type="Proteomes" id="UP000250163">
    <property type="component" value="Chromosome MORIYA"/>
</dbReference>
<dbReference type="InterPro" id="IPR001482">
    <property type="entry name" value="T2SS/T4SS_dom"/>
</dbReference>
<evidence type="ECO:0000313" key="4">
    <source>
        <dbReference type="Proteomes" id="UP000250163"/>
    </source>
</evidence>
<dbReference type="Gene3D" id="3.40.50.300">
    <property type="entry name" value="P-loop containing nucleotide triphosphate hydrolases"/>
    <property type="match status" value="1"/>
</dbReference>
<gene>
    <name evidence="3" type="primary">pilT</name>
    <name evidence="3" type="ORF">MORIYA_3394</name>
</gene>
<organism evidence="3 4">
    <name type="scientific">Moritella yayanosii</name>
    <dbReference type="NCBI Taxonomy" id="69539"/>
    <lineage>
        <taxon>Bacteria</taxon>
        <taxon>Pseudomonadati</taxon>
        <taxon>Pseudomonadota</taxon>
        <taxon>Gammaproteobacteria</taxon>
        <taxon>Alteromonadales</taxon>
        <taxon>Moritellaceae</taxon>
        <taxon>Moritella</taxon>
    </lineage>
</organism>
<dbReference type="KEGG" id="mya:MORIYA_3394"/>
<dbReference type="InterPro" id="IPR006321">
    <property type="entry name" value="PilT/PilU"/>
</dbReference>
<sequence>MGMLPQLFSAMKKLAGSDMYISAGIAPTVKVHGSLRAISEHKLTAEQSLALVKEAMSEDEYASFCRTKESNFGIFMPDIGRFRVSAFWQLEKAGMVIRRIETEIPTMDELHLPPILKHTALEKRGLILVVGATGSGKSTTQAAMVGYRNQNSSGHILTIEDPIEFVHEHGSCIVTQREVGIDTESFENALKSSLRQAPDVILIGEIRSQETMEFALAFAETGHLCMATLHATNANQAIDRILHLVPKEKHAQLLYDLSLNLKAIVAQQLIPVQGGTSRRGAFEILLNTPLISELIRNNELHKIKDVMTKSVELGMQTFDQALLALYNSSMISYTEALHHADSANDLRLMIKLNQGQGSSDGMLDGVTIEAL</sequence>
<dbReference type="OrthoDB" id="9804785at2"/>
<evidence type="ECO:0000313" key="3">
    <source>
        <dbReference type="EMBL" id="SQD79849.1"/>
    </source>
</evidence>
<dbReference type="GO" id="GO:0005524">
    <property type="term" value="F:ATP binding"/>
    <property type="evidence" value="ECO:0007669"/>
    <property type="project" value="InterPro"/>
</dbReference>
<dbReference type="AlphaFoldDB" id="A0A330LT26"/>
<protein>
    <submittedName>
        <fullName evidence="3">Twitching mobility protein</fullName>
    </submittedName>
</protein>
<dbReference type="EMBL" id="LS483250">
    <property type="protein sequence ID" value="SQD79849.1"/>
    <property type="molecule type" value="Genomic_DNA"/>
</dbReference>
<dbReference type="PANTHER" id="PTHR30486:SF12">
    <property type="entry name" value="TYPE IV PILUS ATPASE PILU"/>
    <property type="match status" value="1"/>
</dbReference>
<dbReference type="Pfam" id="PF00437">
    <property type="entry name" value="T2SSE"/>
    <property type="match status" value="1"/>
</dbReference>
<name>A0A330LT26_9GAMM</name>
<dbReference type="InterPro" id="IPR027417">
    <property type="entry name" value="P-loop_NTPase"/>
</dbReference>
<evidence type="ECO:0000256" key="1">
    <source>
        <dbReference type="ARBA" id="ARBA00006611"/>
    </source>
</evidence>
<dbReference type="RefSeq" id="WP_112716795.1">
    <property type="nucleotide sequence ID" value="NZ_LS483250.1"/>
</dbReference>
<dbReference type="InterPro" id="IPR050921">
    <property type="entry name" value="T4SS_GSP_E_ATPase"/>
</dbReference>
<evidence type="ECO:0000259" key="2">
    <source>
        <dbReference type="Pfam" id="PF00437"/>
    </source>
</evidence>